<keyword evidence="3" id="KW-1185">Reference proteome</keyword>
<feature type="compositionally biased region" description="Basic residues" evidence="1">
    <location>
        <begin position="146"/>
        <end position="162"/>
    </location>
</feature>
<feature type="region of interest" description="Disordered" evidence="1">
    <location>
        <begin position="31"/>
        <end position="191"/>
    </location>
</feature>
<accession>A0A3N4M417</accession>
<dbReference type="EMBL" id="ML121527">
    <property type="protein sequence ID" value="RPB29884.1"/>
    <property type="molecule type" value="Genomic_DNA"/>
</dbReference>
<organism evidence="2 3">
    <name type="scientific">Terfezia boudieri ATCC MYA-4762</name>
    <dbReference type="NCBI Taxonomy" id="1051890"/>
    <lineage>
        <taxon>Eukaryota</taxon>
        <taxon>Fungi</taxon>
        <taxon>Dikarya</taxon>
        <taxon>Ascomycota</taxon>
        <taxon>Pezizomycotina</taxon>
        <taxon>Pezizomycetes</taxon>
        <taxon>Pezizales</taxon>
        <taxon>Pezizaceae</taxon>
        <taxon>Terfezia</taxon>
    </lineage>
</organism>
<dbReference type="OrthoDB" id="10404491at2759"/>
<dbReference type="InParanoid" id="A0A3N4M417"/>
<name>A0A3N4M417_9PEZI</name>
<reference evidence="2 3" key="1">
    <citation type="journal article" date="2018" name="Nat. Ecol. Evol.">
        <title>Pezizomycetes genomes reveal the molecular basis of ectomycorrhizal truffle lifestyle.</title>
        <authorList>
            <person name="Murat C."/>
            <person name="Payen T."/>
            <person name="Noel B."/>
            <person name="Kuo A."/>
            <person name="Morin E."/>
            <person name="Chen J."/>
            <person name="Kohler A."/>
            <person name="Krizsan K."/>
            <person name="Balestrini R."/>
            <person name="Da Silva C."/>
            <person name="Montanini B."/>
            <person name="Hainaut M."/>
            <person name="Levati E."/>
            <person name="Barry K.W."/>
            <person name="Belfiori B."/>
            <person name="Cichocki N."/>
            <person name="Clum A."/>
            <person name="Dockter R.B."/>
            <person name="Fauchery L."/>
            <person name="Guy J."/>
            <person name="Iotti M."/>
            <person name="Le Tacon F."/>
            <person name="Lindquist E.A."/>
            <person name="Lipzen A."/>
            <person name="Malagnac F."/>
            <person name="Mello A."/>
            <person name="Molinier V."/>
            <person name="Miyauchi S."/>
            <person name="Poulain J."/>
            <person name="Riccioni C."/>
            <person name="Rubini A."/>
            <person name="Sitrit Y."/>
            <person name="Splivallo R."/>
            <person name="Traeger S."/>
            <person name="Wang M."/>
            <person name="Zifcakova L."/>
            <person name="Wipf D."/>
            <person name="Zambonelli A."/>
            <person name="Paolocci F."/>
            <person name="Nowrousian M."/>
            <person name="Ottonello S."/>
            <person name="Baldrian P."/>
            <person name="Spatafora J.W."/>
            <person name="Henrissat B."/>
            <person name="Nagy L.G."/>
            <person name="Aury J.M."/>
            <person name="Wincker P."/>
            <person name="Grigoriev I.V."/>
            <person name="Bonfante P."/>
            <person name="Martin F.M."/>
        </authorList>
    </citation>
    <scope>NUCLEOTIDE SEQUENCE [LARGE SCALE GENOMIC DNA]</scope>
    <source>
        <strain evidence="2 3">ATCC MYA-4762</strain>
    </source>
</reference>
<feature type="compositionally biased region" description="Polar residues" evidence="1">
    <location>
        <begin position="68"/>
        <end position="83"/>
    </location>
</feature>
<sequence length="257" mass="28580">MSFFSRFQPAGTTAITKQDIKVKTVKVPATHPLPILSHPRPSTPRTASAPASCPSTSSTAKAKLSKPITKSNLLSPHGNSPTNPRGRESKPLNSRDRRSTSRDFTRDRSLKRKESSSSFQRLDSPSTTTSSLRSVSPSNDSVTSHTHTKKRRLTPSAPHHRNSPIQERLVSSDEDSDVSEDGTVIGSREEKLRREREAKELGLLSRNYLNPKSFKSERMSFVHADQIANLKKEGYRRGISWNFFSFSFSGTVGFVLV</sequence>
<feature type="compositionally biased region" description="Basic and acidic residues" evidence="1">
    <location>
        <begin position="85"/>
        <end position="115"/>
    </location>
</feature>
<feature type="compositionally biased region" description="Polar residues" evidence="1">
    <location>
        <begin position="116"/>
        <end position="145"/>
    </location>
</feature>
<gene>
    <name evidence="2" type="ORF">L211DRAFT_48757</name>
</gene>
<proteinExistence type="predicted"/>
<evidence type="ECO:0000313" key="2">
    <source>
        <dbReference type="EMBL" id="RPB29884.1"/>
    </source>
</evidence>
<dbReference type="Proteomes" id="UP000267821">
    <property type="component" value="Unassembled WGS sequence"/>
</dbReference>
<evidence type="ECO:0000256" key="1">
    <source>
        <dbReference type="SAM" id="MobiDB-lite"/>
    </source>
</evidence>
<feature type="compositionally biased region" description="Low complexity" evidence="1">
    <location>
        <begin position="39"/>
        <end position="66"/>
    </location>
</feature>
<evidence type="ECO:0000313" key="3">
    <source>
        <dbReference type="Proteomes" id="UP000267821"/>
    </source>
</evidence>
<protein>
    <submittedName>
        <fullName evidence="2">Uncharacterized protein</fullName>
    </submittedName>
</protein>
<dbReference type="AlphaFoldDB" id="A0A3N4M417"/>